<dbReference type="RefSeq" id="XP_008021959.1">
    <property type="nucleotide sequence ID" value="XM_008023768.1"/>
</dbReference>
<reference evidence="1 2" key="2">
    <citation type="journal article" date="2013" name="PLoS Genet.">
        <title>Comparative genome structure, secondary metabolite, and effector coding capacity across Cochliobolus pathogens.</title>
        <authorList>
            <person name="Condon B.J."/>
            <person name="Leng Y."/>
            <person name="Wu D."/>
            <person name="Bushley K.E."/>
            <person name="Ohm R.A."/>
            <person name="Otillar R."/>
            <person name="Martin J."/>
            <person name="Schackwitz W."/>
            <person name="Grimwood J."/>
            <person name="MohdZainudin N."/>
            <person name="Xue C."/>
            <person name="Wang R."/>
            <person name="Manning V.A."/>
            <person name="Dhillon B."/>
            <person name="Tu Z.J."/>
            <person name="Steffenson B.J."/>
            <person name="Salamov A."/>
            <person name="Sun H."/>
            <person name="Lowry S."/>
            <person name="LaButti K."/>
            <person name="Han J."/>
            <person name="Copeland A."/>
            <person name="Lindquist E."/>
            <person name="Barry K."/>
            <person name="Schmutz J."/>
            <person name="Baker S.E."/>
            <person name="Ciuffetti L.M."/>
            <person name="Grigoriev I.V."/>
            <person name="Zhong S."/>
            <person name="Turgeon B.G."/>
        </authorList>
    </citation>
    <scope>NUCLEOTIDE SEQUENCE [LARGE SCALE GENOMIC DNA]</scope>
    <source>
        <strain evidence="2">28A</strain>
    </source>
</reference>
<protein>
    <recommendedName>
        <fullName evidence="3">Phosphoglycerate mutase family protein</fullName>
    </recommendedName>
</protein>
<dbReference type="PANTHER" id="PTHR48100">
    <property type="entry name" value="BROAD-SPECIFICITY PHOSPHATASE YOR283W-RELATED"/>
    <property type="match status" value="1"/>
</dbReference>
<dbReference type="GO" id="GO:0016791">
    <property type="term" value="F:phosphatase activity"/>
    <property type="evidence" value="ECO:0007669"/>
    <property type="project" value="TreeGrafter"/>
</dbReference>
<dbReference type="Gene3D" id="3.40.50.1240">
    <property type="entry name" value="Phosphoglycerate mutase-like"/>
    <property type="match status" value="1"/>
</dbReference>
<proteinExistence type="predicted"/>
<evidence type="ECO:0000313" key="1">
    <source>
        <dbReference type="EMBL" id="EOA90009.1"/>
    </source>
</evidence>
<dbReference type="AlphaFoldDB" id="R0KLK2"/>
<dbReference type="HOGENOM" id="CLU_039184_1_1_1"/>
<dbReference type="CDD" id="cd07067">
    <property type="entry name" value="HP_PGM_like"/>
    <property type="match status" value="1"/>
</dbReference>
<reference evidence="1 2" key="1">
    <citation type="journal article" date="2012" name="PLoS Pathog.">
        <title>Diverse lifestyles and strategies of plant pathogenesis encoded in the genomes of eighteen Dothideomycetes fungi.</title>
        <authorList>
            <person name="Ohm R.A."/>
            <person name="Feau N."/>
            <person name="Henrissat B."/>
            <person name="Schoch C.L."/>
            <person name="Horwitz B.A."/>
            <person name="Barry K.W."/>
            <person name="Condon B.J."/>
            <person name="Copeland A.C."/>
            <person name="Dhillon B."/>
            <person name="Glaser F."/>
            <person name="Hesse C.N."/>
            <person name="Kosti I."/>
            <person name="LaButti K."/>
            <person name="Lindquist E.A."/>
            <person name="Lucas S."/>
            <person name="Salamov A.A."/>
            <person name="Bradshaw R.E."/>
            <person name="Ciuffetti L."/>
            <person name="Hamelin R.C."/>
            <person name="Kema G.H.J."/>
            <person name="Lawrence C."/>
            <person name="Scott J.A."/>
            <person name="Spatafora J.W."/>
            <person name="Turgeon B.G."/>
            <person name="de Wit P.J.G.M."/>
            <person name="Zhong S."/>
            <person name="Goodwin S.B."/>
            <person name="Grigoriev I.V."/>
        </authorList>
    </citation>
    <scope>NUCLEOTIDE SEQUENCE [LARGE SCALE GENOMIC DNA]</scope>
    <source>
        <strain evidence="2">28A</strain>
    </source>
</reference>
<dbReference type="InterPro" id="IPR013078">
    <property type="entry name" value="His_Pase_superF_clade-1"/>
</dbReference>
<dbReference type="Proteomes" id="UP000016935">
    <property type="component" value="Unassembled WGS sequence"/>
</dbReference>
<dbReference type="eggNOG" id="KOG4754">
    <property type="taxonomic scope" value="Eukaryota"/>
</dbReference>
<dbReference type="InterPro" id="IPR050275">
    <property type="entry name" value="PGM_Phosphatase"/>
</dbReference>
<dbReference type="SUPFAM" id="SSF53254">
    <property type="entry name" value="Phosphoglycerate mutase-like"/>
    <property type="match status" value="1"/>
</dbReference>
<evidence type="ECO:0008006" key="3">
    <source>
        <dbReference type="Google" id="ProtNLM"/>
    </source>
</evidence>
<dbReference type="InterPro" id="IPR029033">
    <property type="entry name" value="His_PPase_superfam"/>
</dbReference>
<gene>
    <name evidence="1" type="ORF">SETTUDRAFT_145461</name>
</gene>
<dbReference type="SMART" id="SM00855">
    <property type="entry name" value="PGAM"/>
    <property type="match status" value="1"/>
</dbReference>
<dbReference type="GO" id="GO:0005737">
    <property type="term" value="C:cytoplasm"/>
    <property type="evidence" value="ECO:0007669"/>
    <property type="project" value="TreeGrafter"/>
</dbReference>
<dbReference type="EMBL" id="KB908493">
    <property type="protein sequence ID" value="EOA90009.1"/>
    <property type="molecule type" value="Genomic_DNA"/>
</dbReference>
<organism evidence="1 2">
    <name type="scientific">Exserohilum turcicum (strain 28A)</name>
    <name type="common">Northern leaf blight fungus</name>
    <name type="synonym">Setosphaeria turcica</name>
    <dbReference type="NCBI Taxonomy" id="671987"/>
    <lineage>
        <taxon>Eukaryota</taxon>
        <taxon>Fungi</taxon>
        <taxon>Dikarya</taxon>
        <taxon>Ascomycota</taxon>
        <taxon>Pezizomycotina</taxon>
        <taxon>Dothideomycetes</taxon>
        <taxon>Pleosporomycetidae</taxon>
        <taxon>Pleosporales</taxon>
        <taxon>Pleosporineae</taxon>
        <taxon>Pleosporaceae</taxon>
        <taxon>Exserohilum</taxon>
    </lineage>
</organism>
<sequence>MASTVYLVRHAESEHNVSQDFSQHDPPLTSLGRTQAAQLVTTFPSPERIAVVVTSPLRRAIQTSLAAFSHVLGKQYFPPASGLGMDNGAALVLDADLQERSSMPCDTGSHPSVLDKEFLNLDLGRLHENWEAKQGPYAPDDESVRARAKRARATLEQMAKSFTGKEKKDIVVVTHGVFMKYLSGDDDINLPKAGWKPYTFKIDGEDNEQTLLLYEHPATQ</sequence>
<name>R0KLK2_EXST2</name>
<accession>R0KLK2</accession>
<dbReference type="OrthoDB" id="496981at2759"/>
<dbReference type="Pfam" id="PF00300">
    <property type="entry name" value="His_Phos_1"/>
    <property type="match status" value="2"/>
</dbReference>
<evidence type="ECO:0000313" key="2">
    <source>
        <dbReference type="Proteomes" id="UP000016935"/>
    </source>
</evidence>
<dbReference type="PANTHER" id="PTHR48100:SF54">
    <property type="entry name" value="PHOSPHATASE SPAC5H10.03-RELATED"/>
    <property type="match status" value="1"/>
</dbReference>
<keyword evidence="2" id="KW-1185">Reference proteome</keyword>
<dbReference type="GeneID" id="19396807"/>